<dbReference type="SMART" id="SM00382">
    <property type="entry name" value="AAA"/>
    <property type="match status" value="1"/>
</dbReference>
<keyword evidence="6" id="KW-1185">Reference proteome</keyword>
<dbReference type="OrthoDB" id="9813147at2"/>
<dbReference type="InterPro" id="IPR001208">
    <property type="entry name" value="MCM_dom"/>
</dbReference>
<dbReference type="InterPro" id="IPR000523">
    <property type="entry name" value="Mg_chelatse_chII-like_cat_dom"/>
</dbReference>
<dbReference type="InterPro" id="IPR025158">
    <property type="entry name" value="Mg_chelat-rel_C"/>
</dbReference>
<gene>
    <name evidence="5" type="ORF">D8M06_07765</name>
</gene>
<accession>A0A495A4S0</accession>
<dbReference type="GO" id="GO:0003677">
    <property type="term" value="F:DNA binding"/>
    <property type="evidence" value="ECO:0007669"/>
    <property type="project" value="InterPro"/>
</dbReference>
<dbReference type="Gene3D" id="3.30.230.10">
    <property type="match status" value="1"/>
</dbReference>
<protein>
    <submittedName>
        <fullName evidence="5">ATP-binding protein</fullName>
    </submittedName>
</protein>
<dbReference type="Gene3D" id="3.40.50.300">
    <property type="entry name" value="P-loop containing nucleotide triphosphate hydrolases"/>
    <property type="match status" value="1"/>
</dbReference>
<dbReference type="Proteomes" id="UP000269301">
    <property type="component" value="Unassembled WGS sequence"/>
</dbReference>
<keyword evidence="3 5" id="KW-0067">ATP-binding</keyword>
<dbReference type="PANTHER" id="PTHR32039">
    <property type="entry name" value="MAGNESIUM-CHELATASE SUBUNIT CHLI"/>
    <property type="match status" value="1"/>
</dbReference>
<proteinExistence type="inferred from homology"/>
<dbReference type="EMBL" id="RBZP01000004">
    <property type="protein sequence ID" value="RKQ34269.1"/>
    <property type="molecule type" value="Genomic_DNA"/>
</dbReference>
<dbReference type="Pfam" id="PF13335">
    <property type="entry name" value="Mg_chelatase_C"/>
    <property type="match status" value="1"/>
</dbReference>
<dbReference type="PANTHER" id="PTHR32039:SF7">
    <property type="entry name" value="COMPETENCE PROTEIN COMM"/>
    <property type="match status" value="1"/>
</dbReference>
<comment type="similarity">
    <text evidence="1">Belongs to the Mg-chelatase subunits D/I family. ComM subfamily.</text>
</comment>
<dbReference type="NCBIfam" id="TIGR00368">
    <property type="entry name" value="YifB family Mg chelatase-like AAA ATPase"/>
    <property type="match status" value="1"/>
</dbReference>
<dbReference type="PRINTS" id="PR01657">
    <property type="entry name" value="MCMFAMILY"/>
</dbReference>
<dbReference type="InterPro" id="IPR003593">
    <property type="entry name" value="AAA+_ATPase"/>
</dbReference>
<dbReference type="InterPro" id="IPR045006">
    <property type="entry name" value="CHLI-like"/>
</dbReference>
<evidence type="ECO:0000256" key="3">
    <source>
        <dbReference type="ARBA" id="ARBA00022840"/>
    </source>
</evidence>
<dbReference type="InterPro" id="IPR014721">
    <property type="entry name" value="Ribsml_uS5_D2-typ_fold_subgr"/>
</dbReference>
<evidence type="ECO:0000256" key="1">
    <source>
        <dbReference type="ARBA" id="ARBA00006354"/>
    </source>
</evidence>
<name>A0A495A4S0_9BACI</name>
<dbReference type="AlphaFoldDB" id="A0A495A4S0"/>
<dbReference type="RefSeq" id="WP_121203832.1">
    <property type="nucleotide sequence ID" value="NZ_RBZP01000004.1"/>
</dbReference>
<dbReference type="SUPFAM" id="SSF52540">
    <property type="entry name" value="P-loop containing nucleoside triphosphate hydrolases"/>
    <property type="match status" value="1"/>
</dbReference>
<dbReference type="SUPFAM" id="SSF54211">
    <property type="entry name" value="Ribosomal protein S5 domain 2-like"/>
    <property type="match status" value="1"/>
</dbReference>
<dbReference type="Pfam" id="PF13541">
    <property type="entry name" value="ChlI"/>
    <property type="match status" value="1"/>
</dbReference>
<evidence type="ECO:0000256" key="2">
    <source>
        <dbReference type="ARBA" id="ARBA00022741"/>
    </source>
</evidence>
<comment type="caution">
    <text evidence="5">The sequence shown here is derived from an EMBL/GenBank/DDBJ whole genome shotgun (WGS) entry which is preliminary data.</text>
</comment>
<reference evidence="5 6" key="1">
    <citation type="journal article" date="2016" name="Int. J. Syst. Evol. Microbiol.">
        <title>Oceanobacillus halophilus sp. nov., a novel moderately halophilic bacterium from a hypersaline lake.</title>
        <authorList>
            <person name="Amoozegar M.A."/>
            <person name="Bagheri M."/>
            <person name="Makhdoumi A."/>
            <person name="Nikou M.M."/>
            <person name="Fazeli S.A.S."/>
            <person name="Schumann P."/>
            <person name="Sproer C."/>
            <person name="Sanchez-Porro C."/>
            <person name="Ventosa A."/>
        </authorList>
    </citation>
    <scope>NUCLEOTIDE SEQUENCE [LARGE SCALE GENOMIC DNA]</scope>
    <source>
        <strain evidence="5 6">DSM 23996</strain>
    </source>
</reference>
<dbReference type="Pfam" id="PF01078">
    <property type="entry name" value="Mg_chelatase"/>
    <property type="match status" value="1"/>
</dbReference>
<keyword evidence="2" id="KW-0547">Nucleotide-binding</keyword>
<evidence type="ECO:0000259" key="4">
    <source>
        <dbReference type="SMART" id="SM00382"/>
    </source>
</evidence>
<dbReference type="GO" id="GO:0005524">
    <property type="term" value="F:ATP binding"/>
    <property type="evidence" value="ECO:0007669"/>
    <property type="project" value="UniProtKB-KW"/>
</dbReference>
<sequence length="510" mass="56339">MATVVSSIGLKGMEGYRVQVEVQLVPGTDGVSIVGLPDASVKESKDRVMGALYANDCEIRDQKVIINLSPAEQKKNSPIFDLAMAIAVMKEAEEITDAIPDDAAFLGVLSLDGTIKSVAGMLPAIVAARREGFKILYLPRMEDMPLESMDGIELRFVETLQEVIQSFSGQLSVFTTFPRSPIETTEVTATYEKDFQHVLGHKQAKRALEIAAAGGHHVLMVGPPGCGKSLLSETFASILPPLKQESRFDVMSIYQLAGLQPPFAANPPYRSPHHSASAVSLIGGGAHPKPGEVSLAHHGVLFLDEMAEFPKRTLDMLRQPMETGKVTISRAASTVTYPANFLLIGAMNPCPCGHLGSKHRYCTCTAKQITAYNNRISGPIQDRMDMLLKLDSVSLENESAKNNETSERIRKRVIAARERQYGRYGTEECNATIENERLIECTILTEEQEKMMRRWASKKNWSTRVQMKIRRLARTISDLSGDEHITNEAIWEAVTLRRSENIHSQKGMVK</sequence>
<evidence type="ECO:0000313" key="6">
    <source>
        <dbReference type="Proteomes" id="UP000269301"/>
    </source>
</evidence>
<dbReference type="InterPro" id="IPR020568">
    <property type="entry name" value="Ribosomal_Su5_D2-typ_SF"/>
</dbReference>
<evidence type="ECO:0000313" key="5">
    <source>
        <dbReference type="EMBL" id="RKQ34269.1"/>
    </source>
</evidence>
<dbReference type="InterPro" id="IPR004482">
    <property type="entry name" value="Mg_chelat-rel"/>
</dbReference>
<feature type="domain" description="AAA+ ATPase" evidence="4">
    <location>
        <begin position="214"/>
        <end position="390"/>
    </location>
</feature>
<dbReference type="InterPro" id="IPR027417">
    <property type="entry name" value="P-loop_NTPase"/>
</dbReference>
<organism evidence="5 6">
    <name type="scientific">Oceanobacillus halophilus</name>
    <dbReference type="NCBI Taxonomy" id="930130"/>
    <lineage>
        <taxon>Bacteria</taxon>
        <taxon>Bacillati</taxon>
        <taxon>Bacillota</taxon>
        <taxon>Bacilli</taxon>
        <taxon>Bacillales</taxon>
        <taxon>Bacillaceae</taxon>
        <taxon>Oceanobacillus</taxon>
    </lineage>
</organism>